<gene>
    <name evidence="2" type="ORF">CLUMA_CG011486</name>
</gene>
<feature type="compositionally biased region" description="Basic residues" evidence="1">
    <location>
        <begin position="175"/>
        <end position="187"/>
    </location>
</feature>
<feature type="compositionally biased region" description="Low complexity" evidence="1">
    <location>
        <begin position="1"/>
        <end position="13"/>
    </location>
</feature>
<evidence type="ECO:0000256" key="1">
    <source>
        <dbReference type="SAM" id="MobiDB-lite"/>
    </source>
</evidence>
<feature type="compositionally biased region" description="Basic and acidic residues" evidence="1">
    <location>
        <begin position="159"/>
        <end position="174"/>
    </location>
</feature>
<feature type="region of interest" description="Disordered" evidence="1">
    <location>
        <begin position="1"/>
        <end position="25"/>
    </location>
</feature>
<evidence type="ECO:0000313" key="2">
    <source>
        <dbReference type="EMBL" id="CRK98118.1"/>
    </source>
</evidence>
<evidence type="ECO:0000313" key="3">
    <source>
        <dbReference type="Proteomes" id="UP000183832"/>
    </source>
</evidence>
<keyword evidence="3" id="KW-1185">Reference proteome</keyword>
<dbReference type="Proteomes" id="UP000183832">
    <property type="component" value="Unassembled WGS sequence"/>
</dbReference>
<reference evidence="2 3" key="1">
    <citation type="submission" date="2015-04" db="EMBL/GenBank/DDBJ databases">
        <authorList>
            <person name="Syromyatnikov M.Y."/>
            <person name="Popov V.N."/>
        </authorList>
    </citation>
    <scope>NUCLEOTIDE SEQUENCE [LARGE SCALE GENOMIC DNA]</scope>
</reference>
<dbReference type="EMBL" id="CVRI01000047">
    <property type="protein sequence ID" value="CRK98118.1"/>
    <property type="molecule type" value="Genomic_DNA"/>
</dbReference>
<dbReference type="AlphaFoldDB" id="A0A1J1IGE6"/>
<feature type="region of interest" description="Disordered" evidence="1">
    <location>
        <begin position="159"/>
        <end position="187"/>
    </location>
</feature>
<organism evidence="2 3">
    <name type="scientific">Clunio marinus</name>
    <dbReference type="NCBI Taxonomy" id="568069"/>
    <lineage>
        <taxon>Eukaryota</taxon>
        <taxon>Metazoa</taxon>
        <taxon>Ecdysozoa</taxon>
        <taxon>Arthropoda</taxon>
        <taxon>Hexapoda</taxon>
        <taxon>Insecta</taxon>
        <taxon>Pterygota</taxon>
        <taxon>Neoptera</taxon>
        <taxon>Endopterygota</taxon>
        <taxon>Diptera</taxon>
        <taxon>Nematocera</taxon>
        <taxon>Chironomoidea</taxon>
        <taxon>Chironomidae</taxon>
        <taxon>Clunio</taxon>
    </lineage>
</organism>
<proteinExistence type="predicted"/>
<accession>A0A1J1IGE6</accession>
<protein>
    <submittedName>
        <fullName evidence="2">CLUMA_CG011486, isoform A</fullName>
    </submittedName>
</protein>
<name>A0A1J1IGE6_9DIPT</name>
<sequence>MGNPSDDPSINDPPGGPSGNELINDLSGDEKIRQVLDQIKSLSGNIGRVLKGEKNQVLTRNDIIVWYIDCLRLATSDQHYNNVTDCANTSEPTSLSPIEQLLKVPERRRRVGNKIFKMKICGVMTTSEILASYKKYEEEKENDELKKLERKKAAAEVKKRVLEMKKGDHSGDKKNRGRPKLERRRPL</sequence>